<dbReference type="InterPro" id="IPR016161">
    <property type="entry name" value="Ald_DH/histidinol_DH"/>
</dbReference>
<dbReference type="EMBL" id="UINC01002394">
    <property type="protein sequence ID" value="SUZ96215.1"/>
    <property type="molecule type" value="Genomic_DNA"/>
</dbReference>
<protein>
    <recommendedName>
        <fullName evidence="1">Aldehyde dehydrogenase domain-containing protein</fullName>
    </recommendedName>
</protein>
<feature type="domain" description="Aldehyde dehydrogenase" evidence="1">
    <location>
        <begin position="6"/>
        <end position="267"/>
    </location>
</feature>
<sequence length="464" mass="50236">MPQISIETIIKQAKAAQTEFETAGQEVVDELITGLAWALIEPETNRSLSNQAVHDTGLGNADDKFTKNYRKTLGLLRDLKNAPSVGVIKEIPEKGLVEIARPVGVVGAVTPSTNPIATPLNNTINAIKGRNSIILSPSPKGDAVCELIVEILQKVLVRLGHPKHLIQKIPSPASKEATNTLMQSVDLVVVTGSEKNVSSAYRSGTPAIGVGVGNVAVIIDETADLASAASKVVTSKTFDNATSCSSENSLVIVDEVYENAIEALQEEGGVLLDHEETQELKDNLWIQGKLNPHLIAKSASEIATVVGFQRPEMRQAKMLMVEETGTGSEHPFSGEKLSPVLTLYRAENFENACQKIIELYEFQGKGHSVGLHSKDETRPLEMGLNLPACRVIVNQPHCLATGGSFSNGMPFSLSMGCGTWGRNSISDNLNYRHFLNIVRVVHPVTPVEPSEEEIFGDFWEKYGR</sequence>
<gene>
    <name evidence="2" type="ORF">METZ01_LOCUS49069</name>
</gene>
<dbReference type="NCBIfam" id="NF047625">
    <property type="entry name" value="AcylSulfactDhSauS"/>
    <property type="match status" value="1"/>
</dbReference>
<reference evidence="2" key="1">
    <citation type="submission" date="2018-05" db="EMBL/GenBank/DDBJ databases">
        <authorList>
            <person name="Lanie J.A."/>
            <person name="Ng W.-L."/>
            <person name="Kazmierczak K.M."/>
            <person name="Andrzejewski T.M."/>
            <person name="Davidsen T.M."/>
            <person name="Wayne K.J."/>
            <person name="Tettelin H."/>
            <person name="Glass J.I."/>
            <person name="Rusch D."/>
            <person name="Podicherti R."/>
            <person name="Tsui H.-C.T."/>
            <person name="Winkler M.E."/>
        </authorList>
    </citation>
    <scope>NUCLEOTIDE SEQUENCE</scope>
</reference>
<dbReference type="InterPro" id="IPR016162">
    <property type="entry name" value="Ald_DH_N"/>
</dbReference>
<organism evidence="2">
    <name type="scientific">marine metagenome</name>
    <dbReference type="NCBI Taxonomy" id="408172"/>
    <lineage>
        <taxon>unclassified sequences</taxon>
        <taxon>metagenomes</taxon>
        <taxon>ecological metagenomes</taxon>
    </lineage>
</organism>
<dbReference type="AlphaFoldDB" id="A0A381RWH1"/>
<dbReference type="InterPro" id="IPR015590">
    <property type="entry name" value="Aldehyde_DH_dom"/>
</dbReference>
<dbReference type="PANTHER" id="PTHR11699">
    <property type="entry name" value="ALDEHYDE DEHYDROGENASE-RELATED"/>
    <property type="match status" value="1"/>
</dbReference>
<dbReference type="SUPFAM" id="SSF53720">
    <property type="entry name" value="ALDH-like"/>
    <property type="match status" value="1"/>
</dbReference>
<evidence type="ECO:0000259" key="1">
    <source>
        <dbReference type="Pfam" id="PF00171"/>
    </source>
</evidence>
<evidence type="ECO:0000313" key="2">
    <source>
        <dbReference type="EMBL" id="SUZ96215.1"/>
    </source>
</evidence>
<dbReference type="Gene3D" id="3.40.309.10">
    <property type="entry name" value="Aldehyde Dehydrogenase, Chain A, domain 2"/>
    <property type="match status" value="1"/>
</dbReference>
<dbReference type="InterPro" id="IPR016163">
    <property type="entry name" value="Ald_DH_C"/>
</dbReference>
<name>A0A381RWH1_9ZZZZ</name>
<dbReference type="GO" id="GO:0016620">
    <property type="term" value="F:oxidoreductase activity, acting on the aldehyde or oxo group of donors, NAD or NADP as acceptor"/>
    <property type="evidence" value="ECO:0007669"/>
    <property type="project" value="InterPro"/>
</dbReference>
<accession>A0A381RWH1</accession>
<dbReference type="CDD" id="cd07122">
    <property type="entry name" value="ALDH_F20_ACDH"/>
    <property type="match status" value="1"/>
</dbReference>
<proteinExistence type="predicted"/>
<dbReference type="Gene3D" id="3.40.605.10">
    <property type="entry name" value="Aldehyde Dehydrogenase, Chain A, domain 1"/>
    <property type="match status" value="1"/>
</dbReference>
<dbReference type="Pfam" id="PF00171">
    <property type="entry name" value="Aldedh"/>
    <property type="match status" value="1"/>
</dbReference>